<organism evidence="2 3">
    <name type="scientific">Rhodofomes roseus</name>
    <dbReference type="NCBI Taxonomy" id="34475"/>
    <lineage>
        <taxon>Eukaryota</taxon>
        <taxon>Fungi</taxon>
        <taxon>Dikarya</taxon>
        <taxon>Basidiomycota</taxon>
        <taxon>Agaricomycotina</taxon>
        <taxon>Agaricomycetes</taxon>
        <taxon>Polyporales</taxon>
        <taxon>Rhodofomes</taxon>
    </lineage>
</organism>
<keyword evidence="1" id="KW-0472">Membrane</keyword>
<feature type="transmembrane region" description="Helical" evidence="1">
    <location>
        <begin position="193"/>
        <end position="210"/>
    </location>
</feature>
<dbReference type="GeneID" id="72006136"/>
<gene>
    <name evidence="2" type="ORF">C8Q71DRAFT_792252</name>
</gene>
<feature type="transmembrane region" description="Helical" evidence="1">
    <location>
        <begin position="28"/>
        <end position="49"/>
    </location>
</feature>
<dbReference type="Proteomes" id="UP000814176">
    <property type="component" value="Unassembled WGS sequence"/>
</dbReference>
<reference evidence="2 3" key="1">
    <citation type="journal article" date="2021" name="Environ. Microbiol.">
        <title>Gene family expansions and transcriptome signatures uncover fungal adaptations to wood decay.</title>
        <authorList>
            <person name="Hage H."/>
            <person name="Miyauchi S."/>
            <person name="Viragh M."/>
            <person name="Drula E."/>
            <person name="Min B."/>
            <person name="Chaduli D."/>
            <person name="Navarro D."/>
            <person name="Favel A."/>
            <person name="Norest M."/>
            <person name="Lesage-Meessen L."/>
            <person name="Balint B."/>
            <person name="Merenyi Z."/>
            <person name="de Eugenio L."/>
            <person name="Morin E."/>
            <person name="Martinez A.T."/>
            <person name="Baldrian P."/>
            <person name="Stursova M."/>
            <person name="Martinez M.J."/>
            <person name="Novotny C."/>
            <person name="Magnuson J.K."/>
            <person name="Spatafora J.W."/>
            <person name="Maurice S."/>
            <person name="Pangilinan J."/>
            <person name="Andreopoulos W."/>
            <person name="LaButti K."/>
            <person name="Hundley H."/>
            <person name="Na H."/>
            <person name="Kuo A."/>
            <person name="Barry K."/>
            <person name="Lipzen A."/>
            <person name="Henrissat B."/>
            <person name="Riley R."/>
            <person name="Ahrendt S."/>
            <person name="Nagy L.G."/>
            <person name="Grigoriev I.V."/>
            <person name="Martin F."/>
            <person name="Rosso M.N."/>
        </authorList>
    </citation>
    <scope>NUCLEOTIDE SEQUENCE [LARGE SCALE GENOMIC DNA]</scope>
    <source>
        <strain evidence="2 3">CIRM-BRFM 1785</strain>
    </source>
</reference>
<comment type="caution">
    <text evidence="2">The sequence shown here is derived from an EMBL/GenBank/DDBJ whole genome shotgun (WGS) entry which is preliminary data.</text>
</comment>
<keyword evidence="3" id="KW-1185">Reference proteome</keyword>
<dbReference type="RefSeq" id="XP_047772534.1">
    <property type="nucleotide sequence ID" value="XM_047925404.1"/>
</dbReference>
<evidence type="ECO:0000256" key="1">
    <source>
        <dbReference type="SAM" id="Phobius"/>
    </source>
</evidence>
<evidence type="ECO:0000313" key="2">
    <source>
        <dbReference type="EMBL" id="KAH9828983.1"/>
    </source>
</evidence>
<proteinExistence type="predicted"/>
<feature type="transmembrane region" description="Helical" evidence="1">
    <location>
        <begin position="231"/>
        <end position="251"/>
    </location>
</feature>
<sequence>MAKPGAEASVQSSSKGRMLSLIWKDAPFWTASISAGATFVAAVAFSPLYRRWNTTLTRRDILRKAVTSSAGAGCVGYAFGHTFRYSVDWALDENNGTISGVYGTLLKTNRSEFLASHPGNSNSVRLIDGPENAPSPPLSISERILTACYQSTTTSKSLQSMRRYLEHDLLASGVSQRDADIAITYAASGLDYGLVWALPAIPLFTALSMGRDSGRAHYRSALYRAPSVPRVLMLADYLLIGMAIHAGLTVLETTYVDSIQNKAAVAAVLRQKFRKELKS</sequence>
<keyword evidence="1" id="KW-1133">Transmembrane helix</keyword>
<protein>
    <submittedName>
        <fullName evidence="2">Uncharacterized protein</fullName>
    </submittedName>
</protein>
<accession>A0ABQ8JXP8</accession>
<keyword evidence="1" id="KW-0812">Transmembrane</keyword>
<name>A0ABQ8JXP8_9APHY</name>
<dbReference type="EMBL" id="JADCUA010000045">
    <property type="protein sequence ID" value="KAH9828983.1"/>
    <property type="molecule type" value="Genomic_DNA"/>
</dbReference>
<evidence type="ECO:0000313" key="3">
    <source>
        <dbReference type="Proteomes" id="UP000814176"/>
    </source>
</evidence>